<keyword evidence="3" id="KW-0067">ATP-binding</keyword>
<proteinExistence type="inferred from homology"/>
<dbReference type="InterPro" id="IPR013126">
    <property type="entry name" value="Hsp_70_fam"/>
</dbReference>
<sequence length="594" mass="65874">MSHHAKYLIGIDLGTTNCAVTYKKIADDAVISTLAIPQFMAKNQYESKTLMPSFLYLPSALELSLDDIALPWQSETTILVGEYAKTKAQTTPNRVISSVKSWLCQATIDKRKALLPYQAAEGVERISPLEAYTHYFEHIKKTWNSTFPDAPLFQQKIIITIPASFEPAARDLTAEAARLCDFEEVTLLEEPQASLYGWIHDHEKWRDQLTADDVILVIDVGGGTTDFSLIKVEDEEGTLALRRIAVGDHILIGGDNIDLMLAHTVQQRLLDGGQRLEPWQMQALVHSCRNAKEKLLSDQNLNEIAVSIPGRSSNIFANAVSETLTKKDVEKIMLQGFFPEVAIEDHPHNAPRTGLSRFALSYTQEAAITKHLALFLSKQAKADEKFITPTAVLFNGGVFKPQVLRRQLMQIINKWLVKEGHPEACELEHAAYDTSVAIGASVFADALQGNGIRIKGGASHSFYIGIESPMPAIPGFQPQIEALCIAVQGMEAEEELIYEAETFSLVVGEPVEFRFFAANHRADDCLGDIFTDWEQAGLIELSPLRLTLSADNYTNGTSVPVHISAMHTEIGTLELTAKALENNDQWKIAFETIR</sequence>
<dbReference type="RefSeq" id="WP_117003737.1">
    <property type="nucleotide sequence ID" value="NZ_BMJS01000039.1"/>
</dbReference>
<dbReference type="PANTHER" id="PTHR42749:SF1">
    <property type="entry name" value="CELL SHAPE-DETERMINING PROTEIN MREB"/>
    <property type="match status" value="1"/>
</dbReference>
<dbReference type="Pfam" id="PF00012">
    <property type="entry name" value="HSP70"/>
    <property type="match status" value="1"/>
</dbReference>
<keyword evidence="2" id="KW-0547">Nucleotide-binding</keyword>
<dbReference type="InterPro" id="IPR043129">
    <property type="entry name" value="ATPase_NBD"/>
</dbReference>
<dbReference type="Gene3D" id="3.30.420.40">
    <property type="match status" value="2"/>
</dbReference>
<dbReference type="PROSITE" id="PS00329">
    <property type="entry name" value="HSP70_2"/>
    <property type="match status" value="1"/>
</dbReference>
<evidence type="ECO:0000313" key="5">
    <source>
        <dbReference type="Proteomes" id="UP000636949"/>
    </source>
</evidence>
<evidence type="ECO:0000313" key="4">
    <source>
        <dbReference type="EMBL" id="GGG06022.1"/>
    </source>
</evidence>
<reference evidence="4" key="1">
    <citation type="journal article" date="2014" name="Int. J. Syst. Evol. Microbiol.">
        <title>Complete genome sequence of Corynebacterium casei LMG S-19264T (=DSM 44701T), isolated from a smear-ripened cheese.</title>
        <authorList>
            <consortium name="US DOE Joint Genome Institute (JGI-PGF)"/>
            <person name="Walter F."/>
            <person name="Albersmeier A."/>
            <person name="Kalinowski J."/>
            <person name="Ruckert C."/>
        </authorList>
    </citation>
    <scope>NUCLEOTIDE SEQUENCE</scope>
    <source>
        <strain evidence="4">CGMCC 1.15758</strain>
    </source>
</reference>
<evidence type="ECO:0000256" key="3">
    <source>
        <dbReference type="ARBA" id="ARBA00022840"/>
    </source>
</evidence>
<evidence type="ECO:0000256" key="1">
    <source>
        <dbReference type="ARBA" id="ARBA00007381"/>
    </source>
</evidence>
<dbReference type="Gene3D" id="3.90.640.10">
    <property type="entry name" value="Actin, Chain A, domain 4"/>
    <property type="match status" value="1"/>
</dbReference>
<dbReference type="PROSITE" id="PS00297">
    <property type="entry name" value="HSP70_1"/>
    <property type="match status" value="1"/>
</dbReference>
<dbReference type="GO" id="GO:0005524">
    <property type="term" value="F:ATP binding"/>
    <property type="evidence" value="ECO:0007669"/>
    <property type="project" value="UniProtKB-KW"/>
</dbReference>
<dbReference type="CDD" id="cd10170">
    <property type="entry name" value="ASKHA_NBD_HSP70"/>
    <property type="match status" value="1"/>
</dbReference>
<dbReference type="EMBL" id="BMJS01000039">
    <property type="protein sequence ID" value="GGG06022.1"/>
    <property type="molecule type" value="Genomic_DNA"/>
</dbReference>
<comment type="similarity">
    <text evidence="1">Belongs to the heat shock protein 70 family.</text>
</comment>
<dbReference type="PANTHER" id="PTHR42749">
    <property type="entry name" value="CELL SHAPE-DETERMINING PROTEIN MREB"/>
    <property type="match status" value="1"/>
</dbReference>
<name>A0A8J3EA27_9GAMM</name>
<evidence type="ECO:0000256" key="2">
    <source>
        <dbReference type="ARBA" id="ARBA00022741"/>
    </source>
</evidence>
<dbReference type="GO" id="GO:0140662">
    <property type="term" value="F:ATP-dependent protein folding chaperone"/>
    <property type="evidence" value="ECO:0007669"/>
    <property type="project" value="InterPro"/>
</dbReference>
<accession>A0A8J3EA27</accession>
<dbReference type="AlphaFoldDB" id="A0A8J3EA27"/>
<protein>
    <submittedName>
        <fullName evidence="4">Molecular chaperone DnaK</fullName>
    </submittedName>
</protein>
<dbReference type="Proteomes" id="UP000636949">
    <property type="component" value="Unassembled WGS sequence"/>
</dbReference>
<dbReference type="OrthoDB" id="580874at2"/>
<organism evidence="4 5">
    <name type="scientific">Cysteiniphilum litorale</name>
    <dbReference type="NCBI Taxonomy" id="2056700"/>
    <lineage>
        <taxon>Bacteria</taxon>
        <taxon>Pseudomonadati</taxon>
        <taxon>Pseudomonadota</taxon>
        <taxon>Gammaproteobacteria</taxon>
        <taxon>Thiotrichales</taxon>
        <taxon>Fastidiosibacteraceae</taxon>
        <taxon>Cysteiniphilum</taxon>
    </lineage>
</organism>
<dbReference type="PRINTS" id="PR00301">
    <property type="entry name" value="HEATSHOCK70"/>
</dbReference>
<gene>
    <name evidence="4" type="ORF">GCM10010995_24360</name>
</gene>
<dbReference type="SUPFAM" id="SSF53067">
    <property type="entry name" value="Actin-like ATPase domain"/>
    <property type="match status" value="2"/>
</dbReference>
<reference evidence="4" key="2">
    <citation type="submission" date="2020-09" db="EMBL/GenBank/DDBJ databases">
        <authorList>
            <person name="Sun Q."/>
            <person name="Zhou Y."/>
        </authorList>
    </citation>
    <scope>NUCLEOTIDE SEQUENCE</scope>
    <source>
        <strain evidence="4">CGMCC 1.15758</strain>
    </source>
</reference>
<comment type="caution">
    <text evidence="4">The sequence shown here is derived from an EMBL/GenBank/DDBJ whole genome shotgun (WGS) entry which is preliminary data.</text>
</comment>
<dbReference type="InterPro" id="IPR018181">
    <property type="entry name" value="Heat_shock_70_CS"/>
</dbReference>
<keyword evidence="5" id="KW-1185">Reference proteome</keyword>